<dbReference type="Gene3D" id="3.50.50.60">
    <property type="entry name" value="FAD/NAD(P)-binding domain"/>
    <property type="match status" value="1"/>
</dbReference>
<dbReference type="GO" id="GO:0004791">
    <property type="term" value="F:thioredoxin-disulfide reductase (NADPH) activity"/>
    <property type="evidence" value="ECO:0007669"/>
    <property type="project" value="UniProtKB-EC"/>
</dbReference>
<dbReference type="KEGG" id="mmag:MMAD_54560"/>
<protein>
    <recommendedName>
        <fullName evidence="5">FAD/NAD(P)-binding domain-containing protein</fullName>
    </recommendedName>
</protein>
<keyword evidence="1" id="KW-0285">Flavoprotein</keyword>
<dbReference type="InterPro" id="IPR050097">
    <property type="entry name" value="Ferredoxin-NADP_redctase_2"/>
</dbReference>
<evidence type="ECO:0000313" key="7">
    <source>
        <dbReference type="Proteomes" id="UP000466517"/>
    </source>
</evidence>
<name>A0A7I7XPI0_9MYCO</name>
<evidence type="ECO:0000256" key="2">
    <source>
        <dbReference type="ARBA" id="ARBA00023002"/>
    </source>
</evidence>
<dbReference type="PANTHER" id="PTHR48105">
    <property type="entry name" value="THIOREDOXIN REDUCTASE 1-RELATED-RELATED"/>
    <property type="match status" value="1"/>
</dbReference>
<keyword evidence="7" id="KW-1185">Reference proteome</keyword>
<feature type="compositionally biased region" description="Low complexity" evidence="4">
    <location>
        <begin position="248"/>
        <end position="258"/>
    </location>
</feature>
<keyword evidence="2" id="KW-0560">Oxidoreductase</keyword>
<dbReference type="AlphaFoldDB" id="A0A7I7XPI0"/>
<evidence type="ECO:0000256" key="3">
    <source>
        <dbReference type="ARBA" id="ARBA00048132"/>
    </source>
</evidence>
<dbReference type="PRINTS" id="PR00469">
    <property type="entry name" value="PNDRDTASEII"/>
</dbReference>
<evidence type="ECO:0000313" key="6">
    <source>
        <dbReference type="EMBL" id="BBZ31161.1"/>
    </source>
</evidence>
<dbReference type="InterPro" id="IPR036188">
    <property type="entry name" value="FAD/NAD-bd_sf"/>
</dbReference>
<dbReference type="Pfam" id="PF07992">
    <property type="entry name" value="Pyr_redox_2"/>
    <property type="match status" value="1"/>
</dbReference>
<organism evidence="6 7">
    <name type="scientific">Mycolicibacterium madagascariense</name>
    <dbReference type="NCBI Taxonomy" id="212765"/>
    <lineage>
        <taxon>Bacteria</taxon>
        <taxon>Bacillati</taxon>
        <taxon>Actinomycetota</taxon>
        <taxon>Actinomycetes</taxon>
        <taxon>Mycobacteriales</taxon>
        <taxon>Mycobacteriaceae</taxon>
        <taxon>Mycolicibacterium</taxon>
    </lineage>
</organism>
<evidence type="ECO:0000259" key="5">
    <source>
        <dbReference type="Pfam" id="PF07992"/>
    </source>
</evidence>
<evidence type="ECO:0000256" key="1">
    <source>
        <dbReference type="ARBA" id="ARBA00022630"/>
    </source>
</evidence>
<gene>
    <name evidence="6" type="ORF">MMAD_54560</name>
</gene>
<sequence>MADDHDGDRVPWELLSALRDGLLDEGTAARLRSRAAADPHVADRLAALDRVPQQLAALAADAETADAVPPDVTARVERALRSVRHRAAGGGAAGAAGDASEAPSRNSRAYAGVIGVPRKAEMTSPNTVHDLIIIGSGPAGYTAAVYAARAQLHPLVFEGVQFGALMTTTEVENYPGFKDGITGPELMEQMREQALRFGADLRMEDVDDVSLDGPVKTVTVGDETFRHARSSWPWARPPVSSAFPARWSASAPASARVPRVTDSSSAIRTSP</sequence>
<comment type="catalytic activity">
    <reaction evidence="3">
        <text>[thioredoxin]-dithiol + NADP(+) = [thioredoxin]-disulfide + NADPH + H(+)</text>
        <dbReference type="Rhea" id="RHEA:20345"/>
        <dbReference type="Rhea" id="RHEA-COMP:10698"/>
        <dbReference type="Rhea" id="RHEA-COMP:10700"/>
        <dbReference type="ChEBI" id="CHEBI:15378"/>
        <dbReference type="ChEBI" id="CHEBI:29950"/>
        <dbReference type="ChEBI" id="CHEBI:50058"/>
        <dbReference type="ChEBI" id="CHEBI:57783"/>
        <dbReference type="ChEBI" id="CHEBI:58349"/>
        <dbReference type="EC" id="1.8.1.9"/>
    </reaction>
</comment>
<dbReference type="SUPFAM" id="SSF51905">
    <property type="entry name" value="FAD/NAD(P)-binding domain"/>
    <property type="match status" value="1"/>
</dbReference>
<feature type="region of interest" description="Disordered" evidence="4">
    <location>
        <begin position="248"/>
        <end position="271"/>
    </location>
</feature>
<reference evidence="6 7" key="1">
    <citation type="journal article" date="2019" name="Emerg. Microbes Infect.">
        <title>Comprehensive subspecies identification of 175 nontuberculous mycobacteria species based on 7547 genomic profiles.</title>
        <authorList>
            <person name="Matsumoto Y."/>
            <person name="Kinjo T."/>
            <person name="Motooka D."/>
            <person name="Nabeya D."/>
            <person name="Jung N."/>
            <person name="Uechi K."/>
            <person name="Horii T."/>
            <person name="Iida T."/>
            <person name="Fujita J."/>
            <person name="Nakamura S."/>
        </authorList>
    </citation>
    <scope>NUCLEOTIDE SEQUENCE [LARGE SCALE GENOMIC DNA]</scope>
    <source>
        <strain evidence="6 7">JCM 13574</strain>
    </source>
</reference>
<evidence type="ECO:0000256" key="4">
    <source>
        <dbReference type="SAM" id="MobiDB-lite"/>
    </source>
</evidence>
<accession>A0A7I7XPI0</accession>
<dbReference type="EMBL" id="AP022610">
    <property type="protein sequence ID" value="BBZ31161.1"/>
    <property type="molecule type" value="Genomic_DNA"/>
</dbReference>
<dbReference type="InterPro" id="IPR023753">
    <property type="entry name" value="FAD/NAD-binding_dom"/>
</dbReference>
<feature type="compositionally biased region" description="Polar residues" evidence="4">
    <location>
        <begin position="261"/>
        <end position="271"/>
    </location>
</feature>
<feature type="domain" description="FAD/NAD(P)-binding" evidence="5">
    <location>
        <begin position="130"/>
        <end position="193"/>
    </location>
</feature>
<dbReference type="Proteomes" id="UP000466517">
    <property type="component" value="Chromosome"/>
</dbReference>
<proteinExistence type="predicted"/>